<dbReference type="Proteomes" id="UP000005239">
    <property type="component" value="Unassembled WGS sequence"/>
</dbReference>
<comment type="similarity">
    <text evidence="2">Belongs to the fatty-acid and retinol-binding protein (FARBP) family.</text>
</comment>
<organism evidence="8 9">
    <name type="scientific">Pristionchus pacificus</name>
    <name type="common">Parasitic nematode worm</name>
    <dbReference type="NCBI Taxonomy" id="54126"/>
    <lineage>
        <taxon>Eukaryota</taxon>
        <taxon>Metazoa</taxon>
        <taxon>Ecdysozoa</taxon>
        <taxon>Nematoda</taxon>
        <taxon>Chromadorea</taxon>
        <taxon>Rhabditida</taxon>
        <taxon>Rhabditina</taxon>
        <taxon>Diplogasteromorpha</taxon>
        <taxon>Diplogasteroidea</taxon>
        <taxon>Neodiplogasteridae</taxon>
        <taxon>Pristionchus</taxon>
    </lineage>
</organism>
<reference evidence="9" key="1">
    <citation type="journal article" date="2008" name="Nat. Genet.">
        <title>The Pristionchus pacificus genome provides a unique perspective on nematode lifestyle and parasitism.</title>
        <authorList>
            <person name="Dieterich C."/>
            <person name="Clifton S.W."/>
            <person name="Schuster L.N."/>
            <person name="Chinwalla A."/>
            <person name="Delehaunty K."/>
            <person name="Dinkelacker I."/>
            <person name="Fulton L."/>
            <person name="Fulton R."/>
            <person name="Godfrey J."/>
            <person name="Minx P."/>
            <person name="Mitreva M."/>
            <person name="Roeseler W."/>
            <person name="Tian H."/>
            <person name="Witte H."/>
            <person name="Yang S.P."/>
            <person name="Wilson R.K."/>
            <person name="Sommer R.J."/>
        </authorList>
    </citation>
    <scope>NUCLEOTIDE SEQUENCE [LARGE SCALE GENOMIC DNA]</scope>
    <source>
        <strain evidence="9">PS312</strain>
    </source>
</reference>
<evidence type="ECO:0000256" key="3">
    <source>
        <dbReference type="ARBA" id="ARBA00017453"/>
    </source>
</evidence>
<dbReference type="InterPro" id="IPR008632">
    <property type="entry name" value="Gp-FAR-1"/>
</dbReference>
<dbReference type="GO" id="GO:0008289">
    <property type="term" value="F:lipid binding"/>
    <property type="evidence" value="ECO:0007669"/>
    <property type="project" value="UniProtKB-KW"/>
</dbReference>
<gene>
    <name evidence="8" type="primary">WBGene00116583</name>
</gene>
<evidence type="ECO:0000313" key="9">
    <source>
        <dbReference type="Proteomes" id="UP000005239"/>
    </source>
</evidence>
<dbReference type="GO" id="GO:0005576">
    <property type="term" value="C:extracellular region"/>
    <property type="evidence" value="ECO:0007669"/>
    <property type="project" value="UniProtKB-SubCell"/>
</dbReference>
<evidence type="ECO:0000256" key="1">
    <source>
        <dbReference type="ARBA" id="ARBA00004613"/>
    </source>
</evidence>
<keyword evidence="7" id="KW-0446">Lipid-binding</keyword>
<keyword evidence="9" id="KW-1185">Reference proteome</keyword>
<accession>A0A8R1YQU0</accession>
<evidence type="ECO:0000313" key="8">
    <source>
        <dbReference type="EnsemblMetazoa" id="PPA27029.1"/>
    </source>
</evidence>
<dbReference type="PANTHER" id="PTHR31418:SF7">
    <property type="entry name" value="FATTY-ACID AND RETINOL-BINDING PROTEIN 1"/>
    <property type="match status" value="1"/>
</dbReference>
<name>A0A2A6CNH3_PRIPA</name>
<dbReference type="AlphaFoldDB" id="A0A2A6CNH3"/>
<evidence type="ECO:0000256" key="4">
    <source>
        <dbReference type="ARBA" id="ARBA00022525"/>
    </source>
</evidence>
<evidence type="ECO:0000256" key="6">
    <source>
        <dbReference type="ARBA" id="ARBA00023054"/>
    </source>
</evidence>
<keyword evidence="5" id="KW-0732">Signal</keyword>
<comment type="subcellular location">
    <subcellularLocation>
        <location evidence="1">Secreted</location>
    </subcellularLocation>
</comment>
<dbReference type="Gene3D" id="1.20.120.1100">
    <property type="match status" value="1"/>
</dbReference>
<accession>A0A2A6CNH3</accession>
<dbReference type="PANTHER" id="PTHR31418">
    <property type="entry name" value="FATTY-ACID AND RETINOL-BINDING PROTEIN 1"/>
    <property type="match status" value="1"/>
</dbReference>
<dbReference type="EnsemblMetazoa" id="PPA27029.1">
    <property type="protein sequence ID" value="PPA27029.1"/>
    <property type="gene ID" value="WBGene00116583"/>
</dbReference>
<proteinExistence type="inferred from homology"/>
<reference evidence="8" key="2">
    <citation type="submission" date="2022-06" db="UniProtKB">
        <authorList>
            <consortium name="EnsemblMetazoa"/>
        </authorList>
    </citation>
    <scope>IDENTIFICATION</scope>
    <source>
        <strain evidence="8">PS312</strain>
    </source>
</reference>
<protein>
    <recommendedName>
        <fullName evidence="3">Fatty-acid and retinol-binding protein 1</fullName>
    </recommendedName>
</protein>
<evidence type="ECO:0000256" key="7">
    <source>
        <dbReference type="ARBA" id="ARBA00023121"/>
    </source>
</evidence>
<keyword evidence="6" id="KW-0175">Coiled coil</keyword>
<evidence type="ECO:0000256" key="2">
    <source>
        <dbReference type="ARBA" id="ARBA00006648"/>
    </source>
</evidence>
<evidence type="ECO:0000256" key="5">
    <source>
        <dbReference type="ARBA" id="ARBA00022729"/>
    </source>
</evidence>
<keyword evidence="4" id="KW-0964">Secreted</keyword>
<sequence>MLLPCGVAVGGTLWMVEYFQIWRNEFAERFIMVVIRKCLNMRTVLCLLLFLCLAAAAPSRELSDPDAAEGGLIGMTDEETADFMNDMTEAKKIGAEIKFESKEDVFKVLEEKFPKSYAIISKPLVMASKSSSNPTENTLKEVTQMAKQFKKMRSLLCLLPLICFSLAAPVDLSDHQKLILKIFGPDTDLIRAKLILEEEGAKFGLSGNEYFDGCTGSIMFESGRLTAEEEADVKKDIAEAKKIIGTITFASKEDVFKVWEERFPKSYAIFSKRLDLVKTANAKLDAESQKCPSTLNSFLLSFAHWIVGACSPTQRTEYGLITSYTALPQSSKDALEKTFCSRASIRIAGAKQQFASLIRTTMRVLLLLSLVTLATGAPFNLTEVIKKIQKIWGKKNILDIAIVENILHEEGKRIGITAEDYLESCYAETEKLLFTDEDWATLKEDGEVANKLKGTIKVESKEDIFKLTEKHLPKSHAILMKRYNIIKEFVKGMDADSQKFVNETIDALLGIVVTMTNLPYTELESRVEKLTFVAKDFVKIFDAYAALPQSSKNALERAFCARVTLRIVDFGGQLEEFIETMYRLAKAESVTVTGDPFQLSEHQKIQKIWGLDSELRLAIAEQILHEEGQKIGITAKEYLESCYAETEKLAFTDEERADLEKDGEEANMKMGKITIEKKEDVRLIILGVYDCSKSTDVFKVSEKQFPKSHAIIMKRLDIIKGVVKGMDSDSQKFVHQTTDALLEMIVAITKPSFTELNTPMEQYTYVAKDFAKIFDAYSALPQSSKNTLERAFCARVSLRIVDNEGQFKEFVKLMYRLAEGGPAFE</sequence>